<dbReference type="RefSeq" id="WP_149283498.1">
    <property type="nucleotide sequence ID" value="NZ_CP038437.2"/>
</dbReference>
<dbReference type="Proteomes" id="UP000324285">
    <property type="component" value="Chromosome"/>
</dbReference>
<dbReference type="KEGG" id="hbh:E4T21_03250"/>
<protein>
    <submittedName>
        <fullName evidence="1">Uncharacterized protein</fullName>
    </submittedName>
</protein>
<organism evidence="1 2">
    <name type="scientific">Halomonas binhaiensis</name>
    <dbReference type="NCBI Taxonomy" id="2562282"/>
    <lineage>
        <taxon>Bacteria</taxon>
        <taxon>Pseudomonadati</taxon>
        <taxon>Pseudomonadota</taxon>
        <taxon>Gammaproteobacteria</taxon>
        <taxon>Oceanospirillales</taxon>
        <taxon>Halomonadaceae</taxon>
        <taxon>Halomonas</taxon>
    </lineage>
</organism>
<accession>A0A5C1NBW6</accession>
<gene>
    <name evidence="1" type="ORF">E4T21_03250</name>
</gene>
<proteinExistence type="predicted"/>
<dbReference type="OrthoDB" id="9866488at2"/>
<keyword evidence="2" id="KW-1185">Reference proteome</keyword>
<evidence type="ECO:0000313" key="2">
    <source>
        <dbReference type="Proteomes" id="UP000324285"/>
    </source>
</evidence>
<dbReference type="AlphaFoldDB" id="A0A5C1NBW6"/>
<dbReference type="EMBL" id="CP038437">
    <property type="protein sequence ID" value="QEM80684.1"/>
    <property type="molecule type" value="Genomic_DNA"/>
</dbReference>
<sequence length="60" mass="6220">MIRGGLGDMATTLALGEEDGGGIGGGGGCWATTLALGEEEPWDMLSSALDIDFHFDFGWN</sequence>
<reference evidence="1" key="1">
    <citation type="submission" date="2021-02" db="EMBL/GenBank/DDBJ databases">
        <title>Strain Y2R2, a novel species of the genus Halomonas.</title>
        <authorList>
            <person name="Huang H."/>
        </authorList>
    </citation>
    <scope>NUCLEOTIDE SEQUENCE</scope>
    <source>
        <strain evidence="1">Y2R2</strain>
    </source>
</reference>
<evidence type="ECO:0000313" key="1">
    <source>
        <dbReference type="EMBL" id="QEM80684.1"/>
    </source>
</evidence>
<name>A0A5C1NBW6_9GAMM</name>